<evidence type="ECO:0000313" key="2">
    <source>
        <dbReference type="Proteomes" id="UP000198211"/>
    </source>
</evidence>
<sequence>MDPDTRHVQIAATLRGQSFVLRGSVRFVWDSEHCKFVDLHSQADMISPLLQVLGNIEDVSIVFSEALIAPDCKVVVERIAPTIVHAAWAE</sequence>
<dbReference type="AlphaFoldDB" id="A0A225WF44"/>
<keyword evidence="2" id="KW-1185">Reference proteome</keyword>
<comment type="caution">
    <text evidence="1">The sequence shown here is derived from an EMBL/GenBank/DDBJ whole genome shotgun (WGS) entry which is preliminary data.</text>
</comment>
<dbReference type="EMBL" id="NBNE01001062">
    <property type="protein sequence ID" value="OWZ15739.1"/>
    <property type="molecule type" value="Genomic_DNA"/>
</dbReference>
<dbReference type="Proteomes" id="UP000198211">
    <property type="component" value="Unassembled WGS sequence"/>
</dbReference>
<organism evidence="1 2">
    <name type="scientific">Phytophthora megakarya</name>
    <dbReference type="NCBI Taxonomy" id="4795"/>
    <lineage>
        <taxon>Eukaryota</taxon>
        <taxon>Sar</taxon>
        <taxon>Stramenopiles</taxon>
        <taxon>Oomycota</taxon>
        <taxon>Peronosporomycetes</taxon>
        <taxon>Peronosporales</taxon>
        <taxon>Peronosporaceae</taxon>
        <taxon>Phytophthora</taxon>
    </lineage>
</organism>
<accession>A0A225WF44</accession>
<proteinExistence type="predicted"/>
<gene>
    <name evidence="1" type="ORF">PHMEG_00010556</name>
</gene>
<dbReference type="OrthoDB" id="118383at2759"/>
<reference evidence="2" key="1">
    <citation type="submission" date="2017-03" db="EMBL/GenBank/DDBJ databases">
        <title>Phytopthora megakarya and P. palmivora, two closely related causual agents of cacao black pod achieved similar genome size and gene model numbers by different mechanisms.</title>
        <authorList>
            <person name="Ali S."/>
            <person name="Shao J."/>
            <person name="Larry D.J."/>
            <person name="Kronmiller B."/>
            <person name="Shen D."/>
            <person name="Strem M.D."/>
            <person name="Melnick R.L."/>
            <person name="Guiltinan M.J."/>
            <person name="Tyler B.M."/>
            <person name="Meinhardt L.W."/>
            <person name="Bailey B.A."/>
        </authorList>
    </citation>
    <scope>NUCLEOTIDE SEQUENCE [LARGE SCALE GENOMIC DNA]</scope>
    <source>
        <strain evidence="2">zdho120</strain>
    </source>
</reference>
<name>A0A225WF44_9STRA</name>
<protein>
    <submittedName>
        <fullName evidence="1">Uncharacterized protein</fullName>
    </submittedName>
</protein>
<evidence type="ECO:0000313" key="1">
    <source>
        <dbReference type="EMBL" id="OWZ15739.1"/>
    </source>
</evidence>